<evidence type="ECO:0000256" key="1">
    <source>
        <dbReference type="SAM" id="SignalP"/>
    </source>
</evidence>
<proteinExistence type="predicted"/>
<gene>
    <name evidence="2" type="ORF">MUU47_00295</name>
</gene>
<reference evidence="2 3" key="1">
    <citation type="submission" date="2022-04" db="EMBL/GenBank/DDBJ databases">
        <title>Proposal of a three novel species of Scandinavium, Scandinavium hiltneri, Scandinavium manionii, Scandinavium tedordense.</title>
        <authorList>
            <person name="Maddock D.W."/>
            <person name="Brady C.L."/>
            <person name="Denman S."/>
            <person name="Arnold D."/>
        </authorList>
    </citation>
    <scope>NUCLEOTIDE SEQUENCE [LARGE SCALE GENOMIC DNA]</scope>
    <source>
        <strain evidence="2 3">H11S7</strain>
    </source>
</reference>
<name>A0ABT2DVP6_9ENTR</name>
<evidence type="ECO:0000313" key="3">
    <source>
        <dbReference type="Proteomes" id="UP001205357"/>
    </source>
</evidence>
<keyword evidence="3" id="KW-1185">Reference proteome</keyword>
<comment type="caution">
    <text evidence="2">The sequence shown here is derived from an EMBL/GenBank/DDBJ whole genome shotgun (WGS) entry which is preliminary data.</text>
</comment>
<organism evidence="2 3">
    <name type="scientific">Scandinavium hiltneri</name>
    <dbReference type="NCBI Taxonomy" id="2926519"/>
    <lineage>
        <taxon>Bacteria</taxon>
        <taxon>Pseudomonadati</taxon>
        <taxon>Pseudomonadota</taxon>
        <taxon>Gammaproteobacteria</taxon>
        <taxon>Enterobacterales</taxon>
        <taxon>Enterobacteriaceae</taxon>
        <taxon>Scandinavium</taxon>
    </lineage>
</organism>
<accession>A0ABT2DVP6</accession>
<feature type="chain" id="PRO_5046467675" evidence="1">
    <location>
        <begin position="23"/>
        <end position="135"/>
    </location>
</feature>
<keyword evidence="1" id="KW-0732">Signal</keyword>
<dbReference type="Proteomes" id="UP001205357">
    <property type="component" value="Unassembled WGS sequence"/>
</dbReference>
<dbReference type="RefSeq" id="WP_258986130.1">
    <property type="nucleotide sequence ID" value="NZ_JALIGE010000058.1"/>
</dbReference>
<feature type="signal peptide" evidence="1">
    <location>
        <begin position="1"/>
        <end position="22"/>
    </location>
</feature>
<sequence>MKRLILALAATACLTFPAFAMADNIVCRDGWSIERHVTGSADSGFLSYKKDAGTIKLFHHGKLISQKRIQDIQQSVYQPSGSPLVNYEFDIDKDNFYILCSGQQKLATTLEFFQYRFSDSLGGNPPLYSCGLSAL</sequence>
<evidence type="ECO:0000313" key="2">
    <source>
        <dbReference type="EMBL" id="MCS2159605.1"/>
    </source>
</evidence>
<protein>
    <submittedName>
        <fullName evidence="2">Uncharacterized protein</fullName>
    </submittedName>
</protein>
<dbReference type="EMBL" id="JALIGE010000058">
    <property type="protein sequence ID" value="MCS2159605.1"/>
    <property type="molecule type" value="Genomic_DNA"/>
</dbReference>